<comment type="caution">
    <text evidence="3">The sequence shown here is derived from an EMBL/GenBank/DDBJ whole genome shotgun (WGS) entry which is preliminary data.</text>
</comment>
<dbReference type="Proteomes" id="UP001204621">
    <property type="component" value="Unassembled WGS sequence"/>
</dbReference>
<keyword evidence="2" id="KW-0732">Signal</keyword>
<dbReference type="RefSeq" id="WP_258813438.1">
    <property type="nucleotide sequence ID" value="NZ_JANUGU010000007.1"/>
</dbReference>
<feature type="chain" id="PRO_5045052529" description="EF-hand domain-containing protein" evidence="2">
    <location>
        <begin position="33"/>
        <end position="484"/>
    </location>
</feature>
<dbReference type="EMBL" id="JANUGU010000007">
    <property type="protein sequence ID" value="MCS0660253.1"/>
    <property type="molecule type" value="Genomic_DNA"/>
</dbReference>
<gene>
    <name evidence="3" type="ORF">NX778_19445</name>
</gene>
<keyword evidence="4" id="KW-1185">Reference proteome</keyword>
<evidence type="ECO:0000313" key="4">
    <source>
        <dbReference type="Proteomes" id="UP001204621"/>
    </source>
</evidence>
<name>A0ABT2D201_9BURK</name>
<feature type="region of interest" description="Disordered" evidence="1">
    <location>
        <begin position="313"/>
        <end position="344"/>
    </location>
</feature>
<evidence type="ECO:0000256" key="1">
    <source>
        <dbReference type="SAM" id="MobiDB-lite"/>
    </source>
</evidence>
<feature type="signal peptide" evidence="2">
    <location>
        <begin position="1"/>
        <end position="32"/>
    </location>
</feature>
<evidence type="ECO:0000313" key="3">
    <source>
        <dbReference type="EMBL" id="MCS0660253.1"/>
    </source>
</evidence>
<evidence type="ECO:0008006" key="5">
    <source>
        <dbReference type="Google" id="ProtNLM"/>
    </source>
</evidence>
<organism evidence="3 4">
    <name type="scientific">Massilia terrae</name>
    <dbReference type="NCBI Taxonomy" id="1811224"/>
    <lineage>
        <taxon>Bacteria</taxon>
        <taxon>Pseudomonadati</taxon>
        <taxon>Pseudomonadota</taxon>
        <taxon>Betaproteobacteria</taxon>
        <taxon>Burkholderiales</taxon>
        <taxon>Oxalobacteraceae</taxon>
        <taxon>Telluria group</taxon>
        <taxon>Massilia</taxon>
    </lineage>
</organism>
<protein>
    <recommendedName>
        <fullName evidence="5">EF-hand domain-containing protein</fullName>
    </recommendedName>
</protein>
<sequence length="484" mass="52522">MKPGLQSDARKPAAAIALTTLLYMGVTAQAQAEQPPPPCHPNPNAAADVATVHNRGDVKFLPDALQDRLERMASRPHTYLPLQVYAEADKPSMLFQYYLLDTNGFEPNPFTTRFKGINDKAMLTATGGNCGLPTIAAIRLALEPKPGLPTDPNDIRAFIDVFSDLSNLFVINNESGWYEGWMIHDVEVPKLAAPRSDGHAQFGAITKADADALYAMGSHNNVPGHLFTMDGKAPRFPSPHDRFPDKQTNVLPIQLSMGAMNCLQQADCHGYWEFNYQTNWIFPLYELPFTGGIPGTFEAGKIGSLSSLIPGSGPSGVSNSPIDYGDDPNNAAPLGGAGPRDPDRFDADVDSQREYRQRFIPSGLANEVFLDTYLRLASFEPGVPFPKRLFDAYAAEVKRVDKNGDGVISAAEGDPDASSDGFADNTRLFLPATSFRRFAVTREINDGYLAPRFAPSQRAWVLSGNAVTVSPAVAASQGRDGDDR</sequence>
<accession>A0ABT2D201</accession>
<reference evidence="3 4" key="1">
    <citation type="submission" date="2022-08" db="EMBL/GenBank/DDBJ databases">
        <title>Reclassification of Massilia species as members of the genera Telluria, Duganella, Pseudoduganella, Mokoshia gen. nov. and Zemynaea gen. nov. using orthogonal and non-orthogonal genome-based approaches.</title>
        <authorList>
            <person name="Bowman J.P."/>
        </authorList>
    </citation>
    <scope>NUCLEOTIDE SEQUENCE [LARGE SCALE GENOMIC DNA]</scope>
    <source>
        <strain evidence="3 4">JCM 31606</strain>
    </source>
</reference>
<evidence type="ECO:0000256" key="2">
    <source>
        <dbReference type="SAM" id="SignalP"/>
    </source>
</evidence>
<proteinExistence type="predicted"/>